<evidence type="ECO:0000256" key="3">
    <source>
        <dbReference type="ARBA" id="ARBA00022801"/>
    </source>
</evidence>
<dbReference type="Pfam" id="PF04231">
    <property type="entry name" value="Endonuclease_1"/>
    <property type="match status" value="1"/>
</dbReference>
<feature type="signal peptide" evidence="4">
    <location>
        <begin position="1"/>
        <end position="20"/>
    </location>
</feature>
<dbReference type="GO" id="GO:0004518">
    <property type="term" value="F:nuclease activity"/>
    <property type="evidence" value="ECO:0007669"/>
    <property type="project" value="UniProtKB-KW"/>
</dbReference>
<sequence>MKRFLFSLLIIASLAFSCTAPDDGPEEPKGSKLGTIDIKNISSYNYYYKDIDGVKSANLKSELHDLIDNHKVLPYTSSSFDVWDALKQTDEDPKNPNNIILLYTGRSQNKNTQDNGHNGDDVWNREHVWAKSLGFGGDPDISKPASTDIHHLRPADRSVNTARSNKYFGEGGSPHSEATGCYYTSTTWEPRDAVKGDVARMMFYMAVRYEGYNGNPDLELNDRVSRSGPNIGKLSALLEWHKQDPVDAFEIKRNQTIFEIQGNRNPFIDHPEFVEYIW</sequence>
<gene>
    <name evidence="5" type="ORF">DWB61_00845</name>
</gene>
<comment type="similarity">
    <text evidence="1">Belongs to the EndA/NucM nuclease family.</text>
</comment>
<dbReference type="Proteomes" id="UP000285794">
    <property type="component" value="Unassembled WGS sequence"/>
</dbReference>
<dbReference type="PANTHER" id="PTHR33607">
    <property type="entry name" value="ENDONUCLEASE-1"/>
    <property type="match status" value="1"/>
</dbReference>
<dbReference type="AlphaFoldDB" id="A0A425Y7Q0"/>
<evidence type="ECO:0000256" key="1">
    <source>
        <dbReference type="ARBA" id="ARBA00006429"/>
    </source>
</evidence>
<reference evidence="5 6" key="1">
    <citation type="submission" date="2018-07" db="EMBL/GenBank/DDBJ databases">
        <title>Draft genome sequence of Ancylomarina sp. M1P.</title>
        <authorList>
            <person name="Yadav S."/>
            <person name="Villanueva L."/>
            <person name="Damste J.S.S."/>
        </authorList>
    </citation>
    <scope>NUCLEOTIDE SEQUENCE [LARGE SCALE GENOMIC DNA]</scope>
    <source>
        <strain evidence="5 6">M1P</strain>
    </source>
</reference>
<keyword evidence="6" id="KW-1185">Reference proteome</keyword>
<protein>
    <submittedName>
        <fullName evidence="5">Ribonuclease</fullName>
    </submittedName>
</protein>
<dbReference type="PROSITE" id="PS51257">
    <property type="entry name" value="PROKAR_LIPOPROTEIN"/>
    <property type="match status" value="1"/>
</dbReference>
<keyword evidence="4" id="KW-0732">Signal</keyword>
<dbReference type="GO" id="GO:0016787">
    <property type="term" value="F:hydrolase activity"/>
    <property type="evidence" value="ECO:0007669"/>
    <property type="project" value="UniProtKB-KW"/>
</dbReference>
<dbReference type="InterPro" id="IPR007346">
    <property type="entry name" value="Endonuclease-I"/>
</dbReference>
<dbReference type="InterPro" id="IPR044925">
    <property type="entry name" value="His-Me_finger_sf"/>
</dbReference>
<proteinExistence type="inferred from homology"/>
<comment type="caution">
    <text evidence="5">The sequence shown here is derived from an EMBL/GenBank/DDBJ whole genome shotgun (WGS) entry which is preliminary data.</text>
</comment>
<name>A0A425Y7Q0_9BACT</name>
<accession>A0A425Y7Q0</accession>
<keyword evidence="3" id="KW-0378">Hydrolase</keyword>
<evidence type="ECO:0000256" key="2">
    <source>
        <dbReference type="ARBA" id="ARBA00022722"/>
    </source>
</evidence>
<keyword evidence="2" id="KW-0540">Nuclease</keyword>
<feature type="chain" id="PRO_5019566844" evidence="4">
    <location>
        <begin position="21"/>
        <end position="278"/>
    </location>
</feature>
<organism evidence="5 6">
    <name type="scientific">Ancylomarina euxinus</name>
    <dbReference type="NCBI Taxonomy" id="2283627"/>
    <lineage>
        <taxon>Bacteria</taxon>
        <taxon>Pseudomonadati</taxon>
        <taxon>Bacteroidota</taxon>
        <taxon>Bacteroidia</taxon>
        <taxon>Marinilabiliales</taxon>
        <taxon>Marinifilaceae</taxon>
        <taxon>Ancylomarina</taxon>
    </lineage>
</organism>
<evidence type="ECO:0000313" key="5">
    <source>
        <dbReference type="EMBL" id="RRG24595.1"/>
    </source>
</evidence>
<evidence type="ECO:0000313" key="6">
    <source>
        <dbReference type="Proteomes" id="UP000285794"/>
    </source>
</evidence>
<dbReference type="RefSeq" id="WP_125028958.1">
    <property type="nucleotide sequence ID" value="NZ_JAPXVP010000001.1"/>
</dbReference>
<dbReference type="OrthoDB" id="9770276at2"/>
<dbReference type="EMBL" id="QQWG01000001">
    <property type="protein sequence ID" value="RRG24595.1"/>
    <property type="molecule type" value="Genomic_DNA"/>
</dbReference>
<dbReference type="PANTHER" id="PTHR33607:SF2">
    <property type="entry name" value="ENDONUCLEASE-1"/>
    <property type="match status" value="1"/>
</dbReference>
<dbReference type="SUPFAM" id="SSF54060">
    <property type="entry name" value="His-Me finger endonucleases"/>
    <property type="match status" value="1"/>
</dbReference>
<evidence type="ECO:0000256" key="4">
    <source>
        <dbReference type="SAM" id="SignalP"/>
    </source>
</evidence>